<protein>
    <submittedName>
        <fullName evidence="1">Uncharacterized protein</fullName>
    </submittedName>
</protein>
<evidence type="ECO:0000313" key="1">
    <source>
        <dbReference type="EMBL" id="KAJ8110654.1"/>
    </source>
</evidence>
<name>A0ACC2I681_9PLEO</name>
<dbReference type="EMBL" id="JAPHNI010000478">
    <property type="protein sequence ID" value="KAJ8110654.1"/>
    <property type="molecule type" value="Genomic_DNA"/>
</dbReference>
<dbReference type="Proteomes" id="UP001153331">
    <property type="component" value="Unassembled WGS sequence"/>
</dbReference>
<proteinExistence type="predicted"/>
<reference evidence="1" key="1">
    <citation type="submission" date="2022-11" db="EMBL/GenBank/DDBJ databases">
        <title>Genome Sequence of Boeremia exigua.</title>
        <authorList>
            <person name="Buettner E."/>
        </authorList>
    </citation>
    <scope>NUCLEOTIDE SEQUENCE</scope>
    <source>
        <strain evidence="1">CU02</strain>
    </source>
</reference>
<evidence type="ECO:0000313" key="2">
    <source>
        <dbReference type="Proteomes" id="UP001153331"/>
    </source>
</evidence>
<organism evidence="1 2">
    <name type="scientific">Boeremia exigua</name>
    <dbReference type="NCBI Taxonomy" id="749465"/>
    <lineage>
        <taxon>Eukaryota</taxon>
        <taxon>Fungi</taxon>
        <taxon>Dikarya</taxon>
        <taxon>Ascomycota</taxon>
        <taxon>Pezizomycotina</taxon>
        <taxon>Dothideomycetes</taxon>
        <taxon>Pleosporomycetidae</taxon>
        <taxon>Pleosporales</taxon>
        <taxon>Pleosporineae</taxon>
        <taxon>Didymellaceae</taxon>
        <taxon>Boeremia</taxon>
    </lineage>
</organism>
<keyword evidence="2" id="KW-1185">Reference proteome</keyword>
<gene>
    <name evidence="1" type="ORF">OPT61_g6553</name>
</gene>
<comment type="caution">
    <text evidence="1">The sequence shown here is derived from an EMBL/GenBank/DDBJ whole genome shotgun (WGS) entry which is preliminary data.</text>
</comment>
<accession>A0ACC2I681</accession>
<sequence>MELKNIAILGPGGNVGGAIINELAKDGPKFSITAITRQTSAYTPADGSNITHKTVDYSSLSSLTEAFSGQDAIVNCITGGATQYDPSKLIIDAAIAAGVKFFFANEFVGNVDSPQYQRMPEAFIGAKVRIRAYLRELVAAGKISWTSLNGGPFFDMWLMKGPGGIDVANRKARIYGTGNNPLFWTPLPTIAQAAGNMLRDPDGVANRPIYICPFAKGELTQRTLLAAVERVLDATFTVEQVDVAKINKNAKIALERGEAGKAMKGLAVSYQFYEEDSGNDFSHLIENNVVGIQSMSVEEAVRDAIAKWGQDCPIVEGMYHIEAFNLMKVKYDVIVLVHLWWGNSSCPMLCSNPSNKNTASSDHILNSGTVSPTYKSAFDARPVDISGNDIAGWRSSRAGHLEKLRHLYPNPGPIPDVVTETLHDVPTRDGASIRVKVYQPVTGPADGKGSPLIMMYHEGGWMMGDLTDEDLNCRMFARDLGAVCVNVEYRLAPEHLFPVGVNDCYDALLWATSNAAMLKADPTHGLIVGGASAGGNIAAVLALLSRDNKLEPPITGQFLCVPALLPDTNVPSELAHLYESRLKNVNDPVLKGGLQPGGVEAIYAPETKSPLWDPYGHPTGHQGVAKAFFQVGGLDPLRDEAVLYDRKLREAGVLTRFELYAGYGHMFWTNYPELEESTRFVQDTLRGVRWLLEK</sequence>